<accession>A0ABR0BDF0</accession>
<evidence type="ECO:0000313" key="3">
    <source>
        <dbReference type="Proteomes" id="UP001287286"/>
    </source>
</evidence>
<sequence length="93" mass="9545">MPAKGRLPAATCQRNALNSELIAVTNQPQRPKAATWLAWPASSARMRAGRNPGFKVGPLQLACPGAAAGPVGVSQCPPQPSPAGRSIDFGSGR</sequence>
<evidence type="ECO:0000256" key="1">
    <source>
        <dbReference type="SAM" id="MobiDB-lite"/>
    </source>
</evidence>
<reference evidence="2 3" key="1">
    <citation type="journal article" date="2024" name="Microbiol. Resour. Announc.">
        <title>Genome annotations for the ascomycete fungi Trichoderma harzianum, Trichoderma aggressivum, and Purpureocillium lilacinum.</title>
        <authorList>
            <person name="Beijen E.P.W."/>
            <person name="Ohm R.A."/>
        </authorList>
    </citation>
    <scope>NUCLEOTIDE SEQUENCE [LARGE SCALE GENOMIC DNA]</scope>
    <source>
        <strain evidence="2 3">CBS 150709</strain>
    </source>
</reference>
<gene>
    <name evidence="2" type="ORF">Purlil1_13673</name>
</gene>
<dbReference type="EMBL" id="JAWRVI010000274">
    <property type="protein sequence ID" value="KAK4069637.1"/>
    <property type="molecule type" value="Genomic_DNA"/>
</dbReference>
<organism evidence="2 3">
    <name type="scientific">Purpureocillium lilacinum</name>
    <name type="common">Paecilomyces lilacinus</name>
    <dbReference type="NCBI Taxonomy" id="33203"/>
    <lineage>
        <taxon>Eukaryota</taxon>
        <taxon>Fungi</taxon>
        <taxon>Dikarya</taxon>
        <taxon>Ascomycota</taxon>
        <taxon>Pezizomycotina</taxon>
        <taxon>Sordariomycetes</taxon>
        <taxon>Hypocreomycetidae</taxon>
        <taxon>Hypocreales</taxon>
        <taxon>Ophiocordycipitaceae</taxon>
        <taxon>Purpureocillium</taxon>
    </lineage>
</organism>
<proteinExistence type="predicted"/>
<protein>
    <submittedName>
        <fullName evidence="2">Uncharacterized protein</fullName>
    </submittedName>
</protein>
<evidence type="ECO:0000313" key="2">
    <source>
        <dbReference type="EMBL" id="KAK4069637.1"/>
    </source>
</evidence>
<feature type="region of interest" description="Disordered" evidence="1">
    <location>
        <begin position="68"/>
        <end position="93"/>
    </location>
</feature>
<comment type="caution">
    <text evidence="2">The sequence shown here is derived from an EMBL/GenBank/DDBJ whole genome shotgun (WGS) entry which is preliminary data.</text>
</comment>
<dbReference type="Proteomes" id="UP001287286">
    <property type="component" value="Unassembled WGS sequence"/>
</dbReference>
<keyword evidence="3" id="KW-1185">Reference proteome</keyword>
<name>A0ABR0BDF0_PURLI</name>